<dbReference type="RefSeq" id="WP_136137682.1">
    <property type="nucleotide sequence ID" value="NZ_SDGV01000026.1"/>
</dbReference>
<feature type="domain" description="DUF4767" evidence="2">
    <location>
        <begin position="136"/>
        <end position="272"/>
    </location>
</feature>
<accession>A0A4S3B422</accession>
<dbReference type="InterPro" id="IPR031927">
    <property type="entry name" value="DUF4767"/>
</dbReference>
<protein>
    <submittedName>
        <fullName evidence="3">DUF4767 domain-containing protein</fullName>
    </submittedName>
</protein>
<feature type="region of interest" description="Disordered" evidence="1">
    <location>
        <begin position="115"/>
        <end position="134"/>
    </location>
</feature>
<dbReference type="OrthoDB" id="2149782at2"/>
<gene>
    <name evidence="3" type="ORF">ESZ54_10865</name>
</gene>
<name>A0A4S3B422_9ENTE</name>
<dbReference type="EMBL" id="SDGV01000026">
    <property type="protein sequence ID" value="THB60343.1"/>
    <property type="molecule type" value="Genomic_DNA"/>
</dbReference>
<dbReference type="AlphaFoldDB" id="A0A4S3B422"/>
<dbReference type="Proteomes" id="UP000310506">
    <property type="component" value="Unassembled WGS sequence"/>
</dbReference>
<keyword evidence="4" id="KW-1185">Reference proteome</keyword>
<proteinExistence type="predicted"/>
<evidence type="ECO:0000313" key="4">
    <source>
        <dbReference type="Proteomes" id="UP000310506"/>
    </source>
</evidence>
<dbReference type="Pfam" id="PF15983">
    <property type="entry name" value="DUF4767"/>
    <property type="match status" value="1"/>
</dbReference>
<reference evidence="3 4" key="1">
    <citation type="submission" date="2019-01" db="EMBL/GenBank/DDBJ databases">
        <title>Vagococcus silagei sp. nov. isolated from brewer's grain.</title>
        <authorList>
            <person name="Guu J.-R."/>
        </authorList>
    </citation>
    <scope>NUCLEOTIDE SEQUENCE [LARGE SCALE GENOMIC DNA]</scope>
    <source>
        <strain evidence="3 4">2B-2</strain>
    </source>
</reference>
<organism evidence="3 4">
    <name type="scientific">Vagococcus silagei</name>
    <dbReference type="NCBI Taxonomy" id="2508885"/>
    <lineage>
        <taxon>Bacteria</taxon>
        <taxon>Bacillati</taxon>
        <taxon>Bacillota</taxon>
        <taxon>Bacilli</taxon>
        <taxon>Lactobacillales</taxon>
        <taxon>Enterococcaceae</taxon>
        <taxon>Vagococcus</taxon>
    </lineage>
</organism>
<comment type="caution">
    <text evidence="3">The sequence shown here is derived from an EMBL/GenBank/DDBJ whole genome shotgun (WGS) entry which is preliminary data.</text>
</comment>
<evidence type="ECO:0000256" key="1">
    <source>
        <dbReference type="SAM" id="MobiDB-lite"/>
    </source>
</evidence>
<sequence>MKKILLVLSMMVVLVGCTKNETYEQTMLEAKEAIFERKFPQAEELIEVAIKESKKDDTAKYIQKQLKLYQSGLKNVEGNKKDIAQGEFEEVIATTNGSPQLIIFAQEDLKKITDEKKNSEEAKKEVTQDKKADENSLWNEHKDTELANYMVTWGQTMNQQYQQYSNQKNVDLYGVQVPENVLKGEWTMAVDESPVTVEWSQDGTGTKDYQLVAVFSDADTQPYMEKHVYFFVIHQGTPQVLITQQNQGNDHNYLYFHVTSRTDLISAFTEIVKSQADESAQ</sequence>
<evidence type="ECO:0000259" key="2">
    <source>
        <dbReference type="Pfam" id="PF15983"/>
    </source>
</evidence>
<evidence type="ECO:0000313" key="3">
    <source>
        <dbReference type="EMBL" id="THB60343.1"/>
    </source>
</evidence>
<dbReference type="PROSITE" id="PS51257">
    <property type="entry name" value="PROKAR_LIPOPROTEIN"/>
    <property type="match status" value="1"/>
</dbReference>